<accession>A0A4V1C7P4</accession>
<proteinExistence type="predicted"/>
<reference evidence="1 2" key="1">
    <citation type="journal article" date="2019" name="Mol. Biol. Evol.">
        <title>Blast fungal genomes show frequent chromosomal changes, gene gains and losses, and effector gene turnover.</title>
        <authorList>
            <person name="Gomez Luciano L.B."/>
            <person name="Jason Tsai I."/>
            <person name="Chuma I."/>
            <person name="Tosa Y."/>
            <person name="Chen Y.H."/>
            <person name="Li J.Y."/>
            <person name="Li M.Y."/>
            <person name="Jade Lu M.Y."/>
            <person name="Nakayashiki H."/>
            <person name="Li W.H."/>
        </authorList>
    </citation>
    <scope>NUCLEOTIDE SEQUENCE [LARGE SCALE GENOMIC DNA]</scope>
    <source>
        <strain evidence="1">MZ5-1-6</strain>
    </source>
</reference>
<organism evidence="1 2">
    <name type="scientific">Pyricularia oryzae</name>
    <name type="common">Rice blast fungus</name>
    <name type="synonym">Magnaporthe oryzae</name>
    <dbReference type="NCBI Taxonomy" id="318829"/>
    <lineage>
        <taxon>Eukaryota</taxon>
        <taxon>Fungi</taxon>
        <taxon>Dikarya</taxon>
        <taxon>Ascomycota</taxon>
        <taxon>Pezizomycotina</taxon>
        <taxon>Sordariomycetes</taxon>
        <taxon>Sordariomycetidae</taxon>
        <taxon>Magnaporthales</taxon>
        <taxon>Pyriculariaceae</taxon>
        <taxon>Pyricularia</taxon>
    </lineage>
</organism>
<dbReference type="AlphaFoldDB" id="A0A4V1C7P4"/>
<name>A0A4V1C7P4_PYROR</name>
<gene>
    <name evidence="1" type="ORF">PoMZ_05790</name>
</gene>
<evidence type="ECO:0000313" key="1">
    <source>
        <dbReference type="EMBL" id="QBZ64098.1"/>
    </source>
</evidence>
<evidence type="ECO:0000313" key="2">
    <source>
        <dbReference type="Proteomes" id="UP000294847"/>
    </source>
</evidence>
<dbReference type="EMBL" id="CP034209">
    <property type="protein sequence ID" value="QBZ64098.1"/>
    <property type="molecule type" value="Genomic_DNA"/>
</dbReference>
<dbReference type="Proteomes" id="UP000294847">
    <property type="component" value="Chromosome 6"/>
</dbReference>
<sequence length="70" mass="7924">MSSSRLEIVGGFLSVWPPRSRERILTSSAFVQDEWSYEAPSLRHIVGLWVKSTNHSASANPRVPQSRRKS</sequence>
<protein>
    <submittedName>
        <fullName evidence="1">Uncharacterized protein</fullName>
    </submittedName>
</protein>